<gene>
    <name evidence="3" type="ORF">ACFPJ4_00550</name>
</gene>
<sequence length="207" mass="22328">MDEPADFWEQRYASSDRVWSGHANRALVDVALTLTPGRALDLGCGEGGDAVWLAEHGWQVTGIDISPSAIARARGAAEAAGIAADRVRFVVSDLESWADDGPYDLVSACFLHSPVSLSREQILRRAAERVSSGGRLLIVSHAAPPPGSRFAEHHPEGLPQPDDEVAALDLPADQWEVEIAEVRRRPATGPDGEETVLDDGVVLLRRR</sequence>
<evidence type="ECO:0000259" key="2">
    <source>
        <dbReference type="Pfam" id="PF13649"/>
    </source>
</evidence>
<accession>A0ABW0NK06</accession>
<keyword evidence="3" id="KW-0489">Methyltransferase</keyword>
<organism evidence="3 4">
    <name type="scientific">Lysinimonas soli</name>
    <dbReference type="NCBI Taxonomy" id="1074233"/>
    <lineage>
        <taxon>Bacteria</taxon>
        <taxon>Bacillati</taxon>
        <taxon>Actinomycetota</taxon>
        <taxon>Actinomycetes</taxon>
        <taxon>Micrococcales</taxon>
        <taxon>Microbacteriaceae</taxon>
        <taxon>Lysinimonas</taxon>
    </lineage>
</organism>
<dbReference type="EC" id="2.1.1.222" evidence="3"/>
<dbReference type="GO" id="GO:0102208">
    <property type="term" value="F:2-polyprenyl-6-hydroxyphenol methylase activity"/>
    <property type="evidence" value="ECO:0007669"/>
    <property type="project" value="UniProtKB-EC"/>
</dbReference>
<dbReference type="GO" id="GO:0032259">
    <property type="term" value="P:methylation"/>
    <property type="evidence" value="ECO:0007669"/>
    <property type="project" value="UniProtKB-KW"/>
</dbReference>
<dbReference type="GO" id="GO:0061542">
    <property type="term" value="F:3-demethylubiquinol 3-O-methyltransferase activity"/>
    <property type="evidence" value="ECO:0007669"/>
    <property type="project" value="UniProtKB-EC"/>
</dbReference>
<evidence type="ECO:0000313" key="3">
    <source>
        <dbReference type="EMBL" id="MFC5500721.1"/>
    </source>
</evidence>
<feature type="domain" description="Methyltransferase" evidence="2">
    <location>
        <begin position="40"/>
        <end position="134"/>
    </location>
</feature>
<dbReference type="SUPFAM" id="SSF53335">
    <property type="entry name" value="S-adenosyl-L-methionine-dependent methyltransferases"/>
    <property type="match status" value="1"/>
</dbReference>
<dbReference type="PANTHER" id="PTHR43861">
    <property type="entry name" value="TRANS-ACONITATE 2-METHYLTRANSFERASE-RELATED"/>
    <property type="match status" value="1"/>
</dbReference>
<evidence type="ECO:0000256" key="1">
    <source>
        <dbReference type="ARBA" id="ARBA00022679"/>
    </source>
</evidence>
<dbReference type="RefSeq" id="WP_386738321.1">
    <property type="nucleotide sequence ID" value="NZ_JBHSMG010000001.1"/>
</dbReference>
<keyword evidence="1 3" id="KW-0808">Transferase</keyword>
<reference evidence="4" key="1">
    <citation type="journal article" date="2019" name="Int. J. Syst. Evol. Microbiol.">
        <title>The Global Catalogue of Microorganisms (GCM) 10K type strain sequencing project: providing services to taxonomists for standard genome sequencing and annotation.</title>
        <authorList>
            <consortium name="The Broad Institute Genomics Platform"/>
            <consortium name="The Broad Institute Genome Sequencing Center for Infectious Disease"/>
            <person name="Wu L."/>
            <person name="Ma J."/>
        </authorList>
    </citation>
    <scope>NUCLEOTIDE SEQUENCE [LARGE SCALE GENOMIC DNA]</scope>
    <source>
        <strain evidence="4">CGMCC 4.6997</strain>
    </source>
</reference>
<dbReference type="Pfam" id="PF13649">
    <property type="entry name" value="Methyltransf_25"/>
    <property type="match status" value="1"/>
</dbReference>
<protein>
    <submittedName>
        <fullName evidence="3">Class I SAM-dependent methyltransferase</fullName>
        <ecNumber evidence="3">2.1.1.222</ecNumber>
        <ecNumber evidence="3">2.1.1.64</ecNumber>
    </submittedName>
</protein>
<dbReference type="Proteomes" id="UP001596039">
    <property type="component" value="Unassembled WGS sequence"/>
</dbReference>
<evidence type="ECO:0000313" key="4">
    <source>
        <dbReference type="Proteomes" id="UP001596039"/>
    </source>
</evidence>
<comment type="caution">
    <text evidence="3">The sequence shown here is derived from an EMBL/GenBank/DDBJ whole genome shotgun (WGS) entry which is preliminary data.</text>
</comment>
<dbReference type="InterPro" id="IPR029063">
    <property type="entry name" value="SAM-dependent_MTases_sf"/>
</dbReference>
<name>A0ABW0NK06_9MICO</name>
<proteinExistence type="predicted"/>
<keyword evidence="4" id="KW-1185">Reference proteome</keyword>
<dbReference type="CDD" id="cd02440">
    <property type="entry name" value="AdoMet_MTases"/>
    <property type="match status" value="1"/>
</dbReference>
<dbReference type="Gene3D" id="3.40.50.150">
    <property type="entry name" value="Vaccinia Virus protein VP39"/>
    <property type="match status" value="1"/>
</dbReference>
<dbReference type="EC" id="2.1.1.64" evidence="3"/>
<dbReference type="InterPro" id="IPR041698">
    <property type="entry name" value="Methyltransf_25"/>
</dbReference>
<dbReference type="EMBL" id="JBHSMG010000001">
    <property type="protein sequence ID" value="MFC5500721.1"/>
    <property type="molecule type" value="Genomic_DNA"/>
</dbReference>